<sequence length="56" mass="6562">SLLERVLCAWRMNKQHTELTKQLLLHVGKNHSNNLHFVYSLVFLFTKSPISLTKII</sequence>
<evidence type="ECO:0000313" key="1">
    <source>
        <dbReference type="EMBL" id="KAJ9585828.1"/>
    </source>
</evidence>
<dbReference type="Proteomes" id="UP001233999">
    <property type="component" value="Unassembled WGS sequence"/>
</dbReference>
<dbReference type="EMBL" id="JASPKZ010007247">
    <property type="protein sequence ID" value="KAJ9585828.1"/>
    <property type="molecule type" value="Genomic_DNA"/>
</dbReference>
<reference evidence="1" key="2">
    <citation type="submission" date="2023-05" db="EMBL/GenBank/DDBJ databases">
        <authorList>
            <person name="Fouks B."/>
        </authorList>
    </citation>
    <scope>NUCLEOTIDE SEQUENCE</scope>
    <source>
        <strain evidence="1">Stay&amp;Tobe</strain>
        <tissue evidence="1">Testes</tissue>
    </source>
</reference>
<reference evidence="1" key="1">
    <citation type="journal article" date="2023" name="IScience">
        <title>Live-bearing cockroach genome reveals convergent evolutionary mechanisms linked to viviparity in insects and beyond.</title>
        <authorList>
            <person name="Fouks B."/>
            <person name="Harrison M.C."/>
            <person name="Mikhailova A.A."/>
            <person name="Marchal E."/>
            <person name="English S."/>
            <person name="Carruthers M."/>
            <person name="Jennings E.C."/>
            <person name="Chiamaka E.L."/>
            <person name="Frigard R.A."/>
            <person name="Pippel M."/>
            <person name="Attardo G.M."/>
            <person name="Benoit J.B."/>
            <person name="Bornberg-Bauer E."/>
            <person name="Tobe S.S."/>
        </authorList>
    </citation>
    <scope>NUCLEOTIDE SEQUENCE</scope>
    <source>
        <strain evidence="1">Stay&amp;Tobe</strain>
    </source>
</reference>
<feature type="non-terminal residue" evidence="1">
    <location>
        <position position="56"/>
    </location>
</feature>
<dbReference type="AlphaFoldDB" id="A0AAD7ZSB7"/>
<gene>
    <name evidence="1" type="ORF">L9F63_020530</name>
</gene>
<keyword evidence="2" id="KW-1185">Reference proteome</keyword>
<feature type="non-terminal residue" evidence="1">
    <location>
        <position position="1"/>
    </location>
</feature>
<protein>
    <submittedName>
        <fullName evidence="1">Uncharacterized protein</fullName>
    </submittedName>
</protein>
<name>A0AAD7ZSB7_DIPPU</name>
<evidence type="ECO:0000313" key="2">
    <source>
        <dbReference type="Proteomes" id="UP001233999"/>
    </source>
</evidence>
<comment type="caution">
    <text evidence="1">The sequence shown here is derived from an EMBL/GenBank/DDBJ whole genome shotgun (WGS) entry which is preliminary data.</text>
</comment>
<accession>A0AAD7ZSB7</accession>
<organism evidence="1 2">
    <name type="scientific">Diploptera punctata</name>
    <name type="common">Pacific beetle cockroach</name>
    <dbReference type="NCBI Taxonomy" id="6984"/>
    <lineage>
        <taxon>Eukaryota</taxon>
        <taxon>Metazoa</taxon>
        <taxon>Ecdysozoa</taxon>
        <taxon>Arthropoda</taxon>
        <taxon>Hexapoda</taxon>
        <taxon>Insecta</taxon>
        <taxon>Pterygota</taxon>
        <taxon>Neoptera</taxon>
        <taxon>Polyneoptera</taxon>
        <taxon>Dictyoptera</taxon>
        <taxon>Blattodea</taxon>
        <taxon>Blaberoidea</taxon>
        <taxon>Blaberidae</taxon>
        <taxon>Diplopterinae</taxon>
        <taxon>Diploptera</taxon>
    </lineage>
</organism>
<proteinExistence type="predicted"/>